<dbReference type="GO" id="GO:0016020">
    <property type="term" value="C:membrane"/>
    <property type="evidence" value="ECO:0007669"/>
    <property type="project" value="UniProtKB-SubCell"/>
</dbReference>
<protein>
    <submittedName>
        <fullName evidence="7">Uncharacterized membrane protein</fullName>
    </submittedName>
</protein>
<keyword evidence="4 5" id="KW-0472">Membrane</keyword>
<dbReference type="PANTHER" id="PTHR43066">
    <property type="entry name" value="RHOMBOID-RELATED PROTEIN"/>
    <property type="match status" value="1"/>
</dbReference>
<dbReference type="AlphaFoldDB" id="Q2SIR4"/>
<dbReference type="HOGENOM" id="CLU_040545_1_0_6"/>
<feature type="transmembrane region" description="Helical" evidence="5">
    <location>
        <begin position="190"/>
        <end position="210"/>
    </location>
</feature>
<evidence type="ECO:0000256" key="1">
    <source>
        <dbReference type="ARBA" id="ARBA00004141"/>
    </source>
</evidence>
<feature type="transmembrane region" description="Helical" evidence="5">
    <location>
        <begin position="247"/>
        <end position="267"/>
    </location>
</feature>
<dbReference type="SUPFAM" id="SSF144091">
    <property type="entry name" value="Rhomboid-like"/>
    <property type="match status" value="1"/>
</dbReference>
<feature type="transmembrane region" description="Helical" evidence="5">
    <location>
        <begin position="17"/>
        <end position="34"/>
    </location>
</feature>
<gene>
    <name evidence="7" type="ordered locus">HCH_02672</name>
</gene>
<name>Q2SIR4_HAHCH</name>
<dbReference type="Gene3D" id="1.20.1540.10">
    <property type="entry name" value="Rhomboid-like"/>
    <property type="match status" value="1"/>
</dbReference>
<evidence type="ECO:0000256" key="4">
    <source>
        <dbReference type="ARBA" id="ARBA00023136"/>
    </source>
</evidence>
<dbReference type="KEGG" id="hch:HCH_02672"/>
<reference evidence="7 8" key="1">
    <citation type="journal article" date="2005" name="Nucleic Acids Res.">
        <title>Genomic blueprint of Hahella chejuensis, a marine microbe producing an algicidal agent.</title>
        <authorList>
            <person name="Jeong H."/>
            <person name="Yim J.H."/>
            <person name="Lee C."/>
            <person name="Choi S.-H."/>
            <person name="Park Y.K."/>
            <person name="Yoon S.H."/>
            <person name="Hur C.-G."/>
            <person name="Kang H.-Y."/>
            <person name="Kim D."/>
            <person name="Lee H.H."/>
            <person name="Park K.H."/>
            <person name="Park S.-H."/>
            <person name="Park H.-S."/>
            <person name="Lee H.K."/>
            <person name="Oh T.K."/>
            <person name="Kim J.F."/>
        </authorList>
    </citation>
    <scope>NUCLEOTIDE SEQUENCE [LARGE SCALE GENOMIC DNA]</scope>
    <source>
        <strain evidence="7 8">KCTC 2396</strain>
    </source>
</reference>
<dbReference type="eggNOG" id="COG0705">
    <property type="taxonomic scope" value="Bacteria"/>
</dbReference>
<dbReference type="MEROPS" id="S54.027"/>
<comment type="subcellular location">
    <subcellularLocation>
        <location evidence="1">Membrane</location>
        <topology evidence="1">Multi-pass membrane protein</topology>
    </subcellularLocation>
</comment>
<evidence type="ECO:0000256" key="5">
    <source>
        <dbReference type="SAM" id="Phobius"/>
    </source>
</evidence>
<dbReference type="RefSeq" id="WP_011396529.1">
    <property type="nucleotide sequence ID" value="NC_007645.1"/>
</dbReference>
<proteinExistence type="predicted"/>
<keyword evidence="3 5" id="KW-1133">Transmembrane helix</keyword>
<evidence type="ECO:0000259" key="6">
    <source>
        <dbReference type="Pfam" id="PF01694"/>
    </source>
</evidence>
<evidence type="ECO:0000256" key="2">
    <source>
        <dbReference type="ARBA" id="ARBA00022692"/>
    </source>
</evidence>
<evidence type="ECO:0000256" key="3">
    <source>
        <dbReference type="ARBA" id="ARBA00022989"/>
    </source>
</evidence>
<dbReference type="EMBL" id="CP000155">
    <property type="protein sequence ID" value="ABC29460.1"/>
    <property type="molecule type" value="Genomic_DNA"/>
</dbReference>
<dbReference type="OrthoDB" id="9814037at2"/>
<dbReference type="PANTHER" id="PTHR43066:SF11">
    <property type="entry name" value="PEPTIDASE S54 RHOMBOID DOMAIN-CONTAINING PROTEIN"/>
    <property type="match status" value="1"/>
</dbReference>
<keyword evidence="8" id="KW-1185">Reference proteome</keyword>
<accession>Q2SIR4</accession>
<evidence type="ECO:0000313" key="7">
    <source>
        <dbReference type="EMBL" id="ABC29460.1"/>
    </source>
</evidence>
<organism evidence="7 8">
    <name type="scientific">Hahella chejuensis (strain KCTC 2396)</name>
    <dbReference type="NCBI Taxonomy" id="349521"/>
    <lineage>
        <taxon>Bacteria</taxon>
        <taxon>Pseudomonadati</taxon>
        <taxon>Pseudomonadota</taxon>
        <taxon>Gammaproteobacteria</taxon>
        <taxon>Oceanospirillales</taxon>
        <taxon>Hahellaceae</taxon>
        <taxon>Hahella</taxon>
    </lineage>
</organism>
<feature type="transmembrane region" description="Helical" evidence="5">
    <location>
        <begin position="282"/>
        <end position="301"/>
    </location>
</feature>
<feature type="transmembrane region" description="Helical" evidence="5">
    <location>
        <begin position="162"/>
        <end position="183"/>
    </location>
</feature>
<feature type="domain" description="Peptidase S54 rhomboid" evidence="6">
    <location>
        <begin position="153"/>
        <end position="300"/>
    </location>
</feature>
<dbReference type="Proteomes" id="UP000000238">
    <property type="component" value="Chromosome"/>
</dbReference>
<dbReference type="STRING" id="349521.HCH_02672"/>
<sequence length="483" mass="55976">MLIIPAEQTINWRKPPVATLLLIFINFFIFFYLGGKDNRIWQDAAHYYDQNQMVKLEAPEFADYLQRHIGLGQDNRFELSAEARKAVNEGRANELIPYMLTDRKFVNYLMQNGQEFIEPEAFETWKSQRIHLQEHYLSQLSHLQMGLIPGEMELADLFSYQFLHGGFGHVFGNMVMLFLLGFAIERILGAALYIMAYLFCGVVSGFMFGMVEGDSLTPLVGASGAVSGLMGMYVAHYRLQQIRFFAFLYVYFNYFRAPALIMLPVWVGKELYEYFTYVDSNVAYVAHAAGLVAGAAIIFPLDRLAPRAAQEMARSPEEQDQSMREELARAMDAVGRVDFPRARDRFKALREKHPDHIGIQEQLFHLYKVKPDSQESLQFTITVLEHALKMQDFNHAYFIWSEYQKYAKENSRLEDKYHFRILNTCLNNNLIKEAEQVFGVVVKSIGNPELVRECYRTLIQALKARQMDVKAQKYERELRQLEG</sequence>
<feature type="transmembrane region" description="Helical" evidence="5">
    <location>
        <begin position="216"/>
        <end position="235"/>
    </location>
</feature>
<dbReference type="Pfam" id="PF01694">
    <property type="entry name" value="Rhomboid"/>
    <property type="match status" value="1"/>
</dbReference>
<dbReference type="InterPro" id="IPR035952">
    <property type="entry name" value="Rhomboid-like_sf"/>
</dbReference>
<evidence type="ECO:0000313" key="8">
    <source>
        <dbReference type="Proteomes" id="UP000000238"/>
    </source>
</evidence>
<dbReference type="GO" id="GO:0004252">
    <property type="term" value="F:serine-type endopeptidase activity"/>
    <property type="evidence" value="ECO:0007669"/>
    <property type="project" value="InterPro"/>
</dbReference>
<keyword evidence="2 5" id="KW-0812">Transmembrane</keyword>
<dbReference type="InterPro" id="IPR022764">
    <property type="entry name" value="Peptidase_S54_rhomboid_dom"/>
</dbReference>